<reference evidence="2" key="1">
    <citation type="submission" date="2025-08" db="UniProtKB">
        <authorList>
            <consortium name="RefSeq"/>
        </authorList>
    </citation>
    <scope>IDENTIFICATION</scope>
    <source>
        <tissue evidence="2">Whole body</tissue>
    </source>
</reference>
<evidence type="ECO:0000313" key="1">
    <source>
        <dbReference type="Proteomes" id="UP000694846"/>
    </source>
</evidence>
<dbReference type="GO" id="GO:0061630">
    <property type="term" value="F:ubiquitin protein ligase activity"/>
    <property type="evidence" value="ECO:0007669"/>
    <property type="project" value="InterPro"/>
</dbReference>
<dbReference type="GO" id="GO:0007131">
    <property type="term" value="P:reciprocal meiotic recombination"/>
    <property type="evidence" value="ECO:0007669"/>
    <property type="project" value="InterPro"/>
</dbReference>
<dbReference type="RefSeq" id="XP_025418721.1">
    <property type="nucleotide sequence ID" value="XM_025562936.1"/>
</dbReference>
<gene>
    <name evidence="2" type="primary">LOC112689294</name>
</gene>
<sequence>MSEINLVCNNKKCRIILNTYAWVTSCSHVFCDNHGSEIFNREKKCPCCNEVLNRHLDIVQTNLNPDESYKSMILCGLRPEIVMDISLRAVTFWNYQMAQEKIIQASNTKHLQEKLEQIKINTKVMERQFQKYILIEMKKVESALKDAEIQRRKTQVIEEKLMEKNRILHQVQSKCESLKLQLISTTVKSTKTEQTSKPLKSHTDFVFAPNLN</sequence>
<evidence type="ECO:0000313" key="2">
    <source>
        <dbReference type="RefSeq" id="XP_025418721.1"/>
    </source>
</evidence>
<name>A0A8B8G805_9HEMI</name>
<dbReference type="OrthoDB" id="441210at2759"/>
<proteinExistence type="predicted"/>
<dbReference type="GeneID" id="112689294"/>
<dbReference type="InterPro" id="IPR042448">
    <property type="entry name" value="CCNB1IP1"/>
</dbReference>
<dbReference type="PANTHER" id="PTHR14305">
    <property type="entry name" value="E3 UBIQUITIN-PROTEIN LIGASE CCNB1IP1"/>
    <property type="match status" value="1"/>
</dbReference>
<dbReference type="PANTHER" id="PTHR14305:SF0">
    <property type="entry name" value="E3 UBIQUITIN-PROTEIN LIGASE CCNB1IP1"/>
    <property type="match status" value="1"/>
</dbReference>
<protein>
    <submittedName>
        <fullName evidence="2">E3 ubiquitin-protein ligase CCNB1IP1-like</fullName>
    </submittedName>
</protein>
<organism evidence="1 2">
    <name type="scientific">Sipha flava</name>
    <name type="common">yellow sugarcane aphid</name>
    <dbReference type="NCBI Taxonomy" id="143950"/>
    <lineage>
        <taxon>Eukaryota</taxon>
        <taxon>Metazoa</taxon>
        <taxon>Ecdysozoa</taxon>
        <taxon>Arthropoda</taxon>
        <taxon>Hexapoda</taxon>
        <taxon>Insecta</taxon>
        <taxon>Pterygota</taxon>
        <taxon>Neoptera</taxon>
        <taxon>Paraneoptera</taxon>
        <taxon>Hemiptera</taxon>
        <taxon>Sternorrhyncha</taxon>
        <taxon>Aphidomorpha</taxon>
        <taxon>Aphidoidea</taxon>
        <taxon>Aphididae</taxon>
        <taxon>Sipha</taxon>
    </lineage>
</organism>
<dbReference type="AlphaFoldDB" id="A0A8B8G805"/>
<accession>A0A8B8G805</accession>
<dbReference type="Proteomes" id="UP000694846">
    <property type="component" value="Unplaced"/>
</dbReference>
<dbReference type="GO" id="GO:0000795">
    <property type="term" value="C:synaptonemal complex"/>
    <property type="evidence" value="ECO:0007669"/>
    <property type="project" value="InterPro"/>
</dbReference>
<keyword evidence="1" id="KW-1185">Reference proteome</keyword>